<feature type="domain" description="Cytochrome c assembly protein" evidence="7">
    <location>
        <begin position="68"/>
        <end position="310"/>
    </location>
</feature>
<sequence length="316" mass="35552">MDSSIMQNTCINISFGLLLVTLLAYWTSIAFPRIKKIKQISRIGVLVINVLLAFTLASRWQTNGYFPLSNLYESLVFLTWCLTLVHLILERQTNSQVVGAISVPIQLFIIAFASLSLPIEMQQASPLVPALRSNWLMMHVTIMMLSYAFLIIGSLISIFFLIITFGQSIQLKGSATGKILSLSVISQSNKNRERLERKDSTNINVQSSPRMNLLESLDNLSYRIIGLGFPMLTIGIISGAVWANEAWGSYWSWDPKETWALITWLIFASYLHSRLTQSWQGKKPAIIASVGFFIVWICYLGVNFLGQGLHSYGWVS</sequence>
<dbReference type="RefSeq" id="YP_009739180.1">
    <property type="nucleotide sequence ID" value="NC_046495.1"/>
</dbReference>
<evidence type="ECO:0000256" key="1">
    <source>
        <dbReference type="ARBA" id="ARBA00004141"/>
    </source>
</evidence>
<proteinExistence type="inferred from homology"/>
<dbReference type="PANTHER" id="PTHR30071">
    <property type="entry name" value="HEME EXPORTER PROTEIN C"/>
    <property type="match status" value="1"/>
</dbReference>
<comment type="subunit">
    <text evidence="6">May interact with Ccs1.</text>
</comment>
<feature type="transmembrane region" description="Helical" evidence="6">
    <location>
        <begin position="72"/>
        <end position="89"/>
    </location>
</feature>
<feature type="transmembrane region" description="Helical" evidence="6">
    <location>
        <begin position="12"/>
        <end position="31"/>
    </location>
</feature>
<gene>
    <name evidence="6 8" type="primary">ccsA</name>
</gene>
<evidence type="ECO:0000256" key="5">
    <source>
        <dbReference type="ARBA" id="ARBA00023136"/>
    </source>
</evidence>
<geneLocation type="chloroplast" evidence="8"/>
<reference evidence="8" key="1">
    <citation type="submission" date="2020-01" db="EMBL/GenBank/DDBJ databases">
        <title>Analysis of the complete organellar genomes of Palmaria decipiens (Palmariaceae, Rhodophyta) from Antarctica confirms its taxonomic placement in the genus Palmaria.</title>
        <authorList>
            <person name="Bustamante D.E."/>
        </authorList>
    </citation>
    <scope>NUCLEOTIDE SEQUENCE</scope>
</reference>
<feature type="transmembrane region" description="Helical" evidence="6">
    <location>
        <begin position="96"/>
        <end position="115"/>
    </location>
</feature>
<dbReference type="HAMAP" id="MF_01391">
    <property type="entry name" value="CytC_CcsA"/>
    <property type="match status" value="1"/>
</dbReference>
<feature type="transmembrane region" description="Helical" evidence="6">
    <location>
        <begin position="135"/>
        <end position="163"/>
    </location>
</feature>
<accession>A0A6C0W1S0</accession>
<dbReference type="Pfam" id="PF01578">
    <property type="entry name" value="Cytochrom_C_asm"/>
    <property type="match status" value="1"/>
</dbReference>
<keyword evidence="6" id="KW-0793">Thylakoid</keyword>
<dbReference type="InterPro" id="IPR017562">
    <property type="entry name" value="Cyt_c_biogenesis_CcsA"/>
</dbReference>
<feature type="transmembrane region" description="Helical" evidence="6">
    <location>
        <begin position="43"/>
        <end position="60"/>
    </location>
</feature>
<dbReference type="GO" id="GO:0017004">
    <property type="term" value="P:cytochrome complex assembly"/>
    <property type="evidence" value="ECO:0007669"/>
    <property type="project" value="UniProtKB-UniRule"/>
</dbReference>
<dbReference type="GO" id="GO:0020037">
    <property type="term" value="F:heme binding"/>
    <property type="evidence" value="ECO:0007669"/>
    <property type="project" value="InterPro"/>
</dbReference>
<name>A0A6C0W1S0_PALDE</name>
<dbReference type="InterPro" id="IPR002541">
    <property type="entry name" value="Cyt_c_assembly"/>
</dbReference>
<protein>
    <recommendedName>
        <fullName evidence="6">Cytochrome c biogenesis protein CcsA</fullName>
    </recommendedName>
</protein>
<keyword evidence="2 6" id="KW-0812">Transmembrane</keyword>
<evidence type="ECO:0000256" key="4">
    <source>
        <dbReference type="ARBA" id="ARBA00022989"/>
    </source>
</evidence>
<evidence type="ECO:0000259" key="7">
    <source>
        <dbReference type="Pfam" id="PF01578"/>
    </source>
</evidence>
<feature type="transmembrane region" description="Helical" evidence="6">
    <location>
        <begin position="220"/>
        <end position="243"/>
    </location>
</feature>
<dbReference type="NCBIfam" id="TIGR03144">
    <property type="entry name" value="cytochr_II_ccsB"/>
    <property type="match status" value="1"/>
</dbReference>
<comment type="subcellular location">
    <subcellularLocation>
        <location evidence="1">Membrane</location>
        <topology evidence="1">Multi-pass membrane protein</topology>
    </subcellularLocation>
    <subcellularLocation>
        <location evidence="6">Plastid</location>
        <location evidence="6">Chloroplast thylakoid membrane</location>
        <topology evidence="6">Multi-pass membrane protein</topology>
    </subcellularLocation>
</comment>
<keyword evidence="4 6" id="KW-1133">Transmembrane helix</keyword>
<keyword evidence="5 6" id="KW-0472">Membrane</keyword>
<evidence type="ECO:0000313" key="8">
    <source>
        <dbReference type="EMBL" id="QIC19619.1"/>
    </source>
</evidence>
<evidence type="ECO:0000256" key="6">
    <source>
        <dbReference type="HAMAP-Rule" id="MF_01391"/>
    </source>
</evidence>
<dbReference type="InterPro" id="IPR045062">
    <property type="entry name" value="Cyt_c_biogenesis_CcsA/CcmC"/>
</dbReference>
<keyword evidence="8" id="KW-0934">Plastid</keyword>
<dbReference type="GO" id="GO:0009535">
    <property type="term" value="C:chloroplast thylakoid membrane"/>
    <property type="evidence" value="ECO:0007669"/>
    <property type="project" value="UniProtKB-SubCell"/>
</dbReference>
<dbReference type="GO" id="GO:0005886">
    <property type="term" value="C:plasma membrane"/>
    <property type="evidence" value="ECO:0007669"/>
    <property type="project" value="TreeGrafter"/>
</dbReference>
<dbReference type="PANTHER" id="PTHR30071:SF1">
    <property type="entry name" value="CYTOCHROME B_B6 PROTEIN-RELATED"/>
    <property type="match status" value="1"/>
</dbReference>
<comment type="similarity">
    <text evidence="6">Belongs to the CcmF/CycK/Ccl1/NrfE/CcsA family.</text>
</comment>
<dbReference type="AlphaFoldDB" id="A0A6C0W1S0"/>
<organism evidence="8">
    <name type="scientific">Palmaria decipiens</name>
    <name type="common">Red alga</name>
    <name type="synonym">Rhodymenia decipiens</name>
    <dbReference type="NCBI Taxonomy" id="187399"/>
    <lineage>
        <taxon>Eukaryota</taxon>
        <taxon>Rhodophyta</taxon>
        <taxon>Florideophyceae</taxon>
        <taxon>Nemaliophycidae</taxon>
        <taxon>Palmariales</taxon>
        <taxon>Palmariaceae</taxon>
        <taxon>Palmaria</taxon>
    </lineage>
</organism>
<evidence type="ECO:0000256" key="3">
    <source>
        <dbReference type="ARBA" id="ARBA00022748"/>
    </source>
</evidence>
<evidence type="ECO:0000256" key="2">
    <source>
        <dbReference type="ARBA" id="ARBA00022692"/>
    </source>
</evidence>
<dbReference type="GeneID" id="44795154"/>
<comment type="function">
    <text evidence="6">Required during biogenesis of c-type cytochromes (cytochrome c6 and cytochrome f) at the step of heme attachment.</text>
</comment>
<keyword evidence="3 6" id="KW-0201">Cytochrome c-type biogenesis</keyword>
<keyword evidence="8" id="KW-0150">Chloroplast</keyword>
<feature type="transmembrane region" description="Helical" evidence="6">
    <location>
        <begin position="285"/>
        <end position="306"/>
    </location>
</feature>
<feature type="transmembrane region" description="Helical" evidence="6">
    <location>
        <begin position="258"/>
        <end position="273"/>
    </location>
</feature>
<dbReference type="EMBL" id="MN967052">
    <property type="protein sequence ID" value="QIC19619.1"/>
    <property type="molecule type" value="Genomic_DNA"/>
</dbReference>